<proteinExistence type="predicted"/>
<dbReference type="Proteomes" id="UP001163687">
    <property type="component" value="Chromosome"/>
</dbReference>
<dbReference type="EMBL" id="AP025628">
    <property type="protein sequence ID" value="BDG61940.1"/>
    <property type="molecule type" value="Genomic_DNA"/>
</dbReference>
<accession>A0AA35G9A0</accession>
<evidence type="ECO:0000313" key="1">
    <source>
        <dbReference type="EMBL" id="BDG61940.1"/>
    </source>
</evidence>
<gene>
    <name evidence="1" type="ORF">caldi_30300</name>
</gene>
<dbReference type="RefSeq" id="WP_264842569.1">
    <property type="nucleotide sequence ID" value="NZ_AP025628.1"/>
</dbReference>
<name>A0AA35G9A0_9FIRM</name>
<keyword evidence="2" id="KW-1185">Reference proteome</keyword>
<dbReference type="KEGG" id="cmic:caldi_30300"/>
<evidence type="ECO:0000313" key="2">
    <source>
        <dbReference type="Proteomes" id="UP001163687"/>
    </source>
</evidence>
<sequence length="187" mass="20726">MGFFTVNRCDKFGVSSATVRDCTGTQIGYLRAKEFFNFVSEGNICGNWLDPAKLVYFLSQSGFRDGVVSEGLPYYAPETVLLYYLSTVSLGGKTLYVYEIQNRTEEVWLPNGNFALNLPVGSQVATDTDTMGATKTYAWLIRYYRLPGGNWSNHFEDGYGNVASYGFVDTGLRTGSAPTTTSIKTRL</sequence>
<organism evidence="1 2">
    <name type="scientific">Caldinitratiruptor microaerophilus</name>
    <dbReference type="NCBI Taxonomy" id="671077"/>
    <lineage>
        <taxon>Bacteria</taxon>
        <taxon>Bacillati</taxon>
        <taxon>Bacillota</taxon>
        <taxon>Clostridia</taxon>
        <taxon>Eubacteriales</taxon>
        <taxon>Symbiobacteriaceae</taxon>
        <taxon>Caldinitratiruptor</taxon>
    </lineage>
</organism>
<reference evidence="1" key="1">
    <citation type="submission" date="2022-03" db="EMBL/GenBank/DDBJ databases">
        <title>Complete genome sequence of Caldinitratiruptor microaerophilus.</title>
        <authorList>
            <person name="Mukaiyama R."/>
            <person name="Nishiyama T."/>
            <person name="Ueda K."/>
        </authorList>
    </citation>
    <scope>NUCLEOTIDE SEQUENCE</scope>
    <source>
        <strain evidence="1">JCM 16183</strain>
    </source>
</reference>
<protein>
    <submittedName>
        <fullName evidence="1">Uncharacterized protein</fullName>
    </submittedName>
</protein>
<dbReference type="AlphaFoldDB" id="A0AA35G9A0"/>